<feature type="region of interest" description="Disordered" evidence="3">
    <location>
        <begin position="1"/>
        <end position="28"/>
    </location>
</feature>
<reference evidence="4 6" key="3">
    <citation type="journal article" date="2011" name="PLoS Biol.">
        <title>Modernizing reference genome assemblies.</title>
        <authorList>
            <person name="Church D.M."/>
            <person name="Schneider V.A."/>
            <person name="Graves T."/>
            <person name="Auger K."/>
            <person name="Cunningham F."/>
            <person name="Bouk N."/>
            <person name="Chen H.C."/>
            <person name="Agarwala R."/>
            <person name="McLaren W.M."/>
            <person name="Ritchie G.R."/>
            <person name="Albracht D."/>
            <person name="Kremitzki M."/>
            <person name="Rock S."/>
            <person name="Kotkiewicz H."/>
            <person name="Kremitzki C."/>
            <person name="Wollam A."/>
            <person name="Trani L."/>
            <person name="Fulton L."/>
            <person name="Fulton R."/>
            <person name="Matthews L."/>
            <person name="Whitehead S."/>
            <person name="Chow W."/>
            <person name="Torrance J."/>
            <person name="Dunn M."/>
            <person name="Harden G."/>
            <person name="Threadgold G."/>
            <person name="Wood J."/>
            <person name="Collins J."/>
            <person name="Heath P."/>
            <person name="Griffiths G."/>
            <person name="Pelan S."/>
            <person name="Grafham D."/>
            <person name="Eichler E.E."/>
            <person name="Weinstock G."/>
            <person name="Mardis E.R."/>
            <person name="Wilson R.K."/>
            <person name="Howe K."/>
            <person name="Flicek P."/>
            <person name="Hubbard T."/>
        </authorList>
    </citation>
    <scope>NUCLEOTIDE SEQUENCE [LARGE SCALE GENOMIC DNA]</scope>
    <source>
        <strain evidence="4 6">C57BL/6J</strain>
    </source>
</reference>
<keyword evidence="2" id="KW-0175">Coiled coil</keyword>
<dbReference type="ExpressionAtlas" id="A0A1L1SSE2">
    <property type="expression patterns" value="baseline and differential"/>
</dbReference>
<comment type="subcellular location">
    <subcellularLocation>
        <location evidence="1">Cytoplasm</location>
    </subcellularLocation>
    <subcellularLocation>
        <location evidence="1">Nucleus</location>
    </subcellularLocation>
</comment>
<dbReference type="GO" id="GO:0005737">
    <property type="term" value="C:cytoplasm"/>
    <property type="evidence" value="ECO:0007669"/>
    <property type="project" value="UniProtKB-SubCell"/>
</dbReference>
<name>A0A1L1SSE2_MOUSE</name>
<dbReference type="GO" id="GO:0006417">
    <property type="term" value="P:regulation of translation"/>
    <property type="evidence" value="ECO:0007669"/>
    <property type="project" value="UniProtKB-KW"/>
</dbReference>
<evidence type="ECO:0007829" key="8">
    <source>
        <dbReference type="ProteomicsDB" id="A0A1L1SSE2"/>
    </source>
</evidence>
<keyword evidence="6" id="KW-1185">Reference proteome</keyword>
<reference evidence="4" key="5">
    <citation type="submission" date="2025-09" db="UniProtKB">
        <authorList>
            <consortium name="Ensembl"/>
        </authorList>
    </citation>
    <scope>IDENTIFICATION</scope>
    <source>
        <strain evidence="4">C57BL/6J</strain>
    </source>
</reference>
<dbReference type="AlphaFoldDB" id="A0A1L1SSE2"/>
<reference evidence="4" key="4">
    <citation type="submission" date="2025-08" db="UniProtKB">
        <authorList>
            <consortium name="Ensembl"/>
        </authorList>
    </citation>
    <scope>IDENTIFICATION</scope>
    <source>
        <strain evidence="4">C57BL/6J</strain>
    </source>
</reference>
<dbReference type="Ensembl" id="ENSMUST00000213955.2">
    <property type="protein sequence ID" value="ENSMUSP00000149867.2"/>
    <property type="gene ID" value="ENSMUSG00000056167.9"/>
</dbReference>
<dbReference type="MGI" id="MGI:1926143">
    <property type="gene designation" value="Cnot10"/>
</dbReference>
<dbReference type="Bgee" id="ENSMUSG00000056167">
    <property type="expression patterns" value="Expressed in floor plate of midbrain and 228 other cell types or tissues"/>
</dbReference>
<feature type="compositionally biased region" description="Basic and acidic residues" evidence="3">
    <location>
        <begin position="1"/>
        <end position="16"/>
    </location>
</feature>
<keyword evidence="1" id="KW-0810">Translation regulation</keyword>
<evidence type="ECO:0000313" key="6">
    <source>
        <dbReference type="Proteomes" id="UP000000589"/>
    </source>
</evidence>
<dbReference type="InterPro" id="IPR039740">
    <property type="entry name" value="CNOT10"/>
</dbReference>
<proteinExistence type="evidence at protein level"/>
<evidence type="ECO:0000256" key="1">
    <source>
        <dbReference type="RuleBase" id="RU367083"/>
    </source>
</evidence>
<dbReference type="GO" id="GO:0005634">
    <property type="term" value="C:nucleus"/>
    <property type="evidence" value="ECO:0007669"/>
    <property type="project" value="UniProtKB-SubCell"/>
</dbReference>
<protein>
    <recommendedName>
        <fullName evidence="1">CCR4-NOT transcription complex subunit 10</fullName>
    </recommendedName>
</protein>
<dbReference type="GO" id="GO:0030014">
    <property type="term" value="C:CCR4-NOT complex"/>
    <property type="evidence" value="ECO:0007669"/>
    <property type="project" value="UniProtKB-UniRule"/>
</dbReference>
<feature type="coiled-coil region" evidence="2">
    <location>
        <begin position="73"/>
        <end position="100"/>
    </location>
</feature>
<comment type="similarity">
    <text evidence="1">Belongs to the CNOT10 family.</text>
</comment>
<accession>A0A1L1SSE2</accession>
<dbReference type="GeneTree" id="ENSGT00390000001827"/>
<gene>
    <name evidence="4 5" type="primary">Cnot10</name>
</gene>
<dbReference type="Antibodypedia" id="27780">
    <property type="antibodies" value="90 antibodies from 23 providers"/>
</dbReference>
<dbReference type="SMR" id="A0A1L1SSE2"/>
<evidence type="ECO:0000313" key="5">
    <source>
        <dbReference type="MGI" id="MGI:1926143"/>
    </source>
</evidence>
<evidence type="ECO:0000313" key="4">
    <source>
        <dbReference type="Ensembl" id="ENSMUSP00000149867.2"/>
    </source>
</evidence>
<organism evidence="4 6">
    <name type="scientific">Mus musculus</name>
    <name type="common">Mouse</name>
    <dbReference type="NCBI Taxonomy" id="10090"/>
    <lineage>
        <taxon>Eukaryota</taxon>
        <taxon>Metazoa</taxon>
        <taxon>Chordata</taxon>
        <taxon>Craniata</taxon>
        <taxon>Vertebrata</taxon>
        <taxon>Euteleostomi</taxon>
        <taxon>Mammalia</taxon>
        <taxon>Eutheria</taxon>
        <taxon>Euarchontoglires</taxon>
        <taxon>Glires</taxon>
        <taxon>Rodentia</taxon>
        <taxon>Myomorpha</taxon>
        <taxon>Muroidea</taxon>
        <taxon>Muridae</taxon>
        <taxon>Murinae</taxon>
        <taxon>Mus</taxon>
        <taxon>Mus</taxon>
    </lineage>
</organism>
<keyword evidence="1" id="KW-0804">Transcription</keyword>
<keyword evidence="1" id="KW-0943">RNA-mediated gene silencing</keyword>
<dbReference type="AGR" id="MGI:1926143"/>
<comment type="function">
    <text evidence="1">Component of the CCR4-NOT complex which is one of the major cellular mRNA deadenylases and is linked to various cellular processes including bulk mRNA degradation, miRNA-mediated repression, translational repression during translational initiation and general transcription regulation.</text>
</comment>
<sequence>MAADKPADQGAEKHEGAGQSSGVTDQEKELSASALQAFTSGNYDACLQHLACLQDINKDDYKIILNTAVAEFFKNNQTTTDNLRQTLNQLKNQKKNLPKRCAFCS</sequence>
<keyword evidence="7 8" id="KW-1267">Proteomics identification</keyword>
<evidence type="ECO:0000256" key="2">
    <source>
        <dbReference type="SAM" id="Coils"/>
    </source>
</evidence>
<keyword evidence="1" id="KW-0963">Cytoplasm</keyword>
<dbReference type="ProteomicsDB" id="369672"/>
<reference evidence="4 6" key="1">
    <citation type="journal article" date="2009" name="PLoS Biol.">
        <title>Lineage-specific biology revealed by a finished genome assembly of the mouse.</title>
        <authorList>
            <consortium name="Mouse Genome Sequencing Consortium"/>
            <person name="Church D.M."/>
            <person name="Goodstadt L."/>
            <person name="Hillier L.W."/>
            <person name="Zody M.C."/>
            <person name="Goldstein S."/>
            <person name="She X."/>
            <person name="Bult C.J."/>
            <person name="Agarwala R."/>
            <person name="Cherry J.L."/>
            <person name="DiCuccio M."/>
            <person name="Hlavina W."/>
            <person name="Kapustin Y."/>
            <person name="Meric P."/>
            <person name="Maglott D."/>
            <person name="Birtle Z."/>
            <person name="Marques A.C."/>
            <person name="Graves T."/>
            <person name="Zhou S."/>
            <person name="Teague B."/>
            <person name="Potamousis K."/>
            <person name="Churas C."/>
            <person name="Place M."/>
            <person name="Herschleb J."/>
            <person name="Runnheim R."/>
            <person name="Forrest D."/>
            <person name="Amos-Landgraf J."/>
            <person name="Schwartz D.C."/>
            <person name="Cheng Z."/>
            <person name="Lindblad-Toh K."/>
            <person name="Eichler E.E."/>
            <person name="Ponting C.P."/>
        </authorList>
    </citation>
    <scope>NUCLEOTIDE SEQUENCE [LARGE SCALE GENOMIC DNA]</scope>
    <source>
        <strain evidence="4 6">C57BL/6J</strain>
    </source>
</reference>
<evidence type="ECO:0000256" key="3">
    <source>
        <dbReference type="SAM" id="MobiDB-lite"/>
    </source>
</evidence>
<dbReference type="PANTHER" id="PTHR12979:SF5">
    <property type="entry name" value="CCR4-NOT TRANSCRIPTION COMPLEX SUBUNIT 10"/>
    <property type="match status" value="1"/>
</dbReference>
<dbReference type="VEuPathDB" id="HostDB:ENSMUSG00000056167"/>
<evidence type="ECO:0007829" key="9">
    <source>
        <dbReference type="PubMed" id="21183079"/>
    </source>
</evidence>
<dbReference type="PANTHER" id="PTHR12979">
    <property type="entry name" value="CCR4-NOT TRANSCRIPTION COMPLEX SUBUNIT 10"/>
    <property type="match status" value="1"/>
</dbReference>
<keyword evidence="1" id="KW-0805">Transcription regulation</keyword>
<dbReference type="Proteomes" id="UP000000589">
    <property type="component" value="Chromosome 9"/>
</dbReference>
<dbReference type="GO" id="GO:0031047">
    <property type="term" value="P:regulatory ncRNA-mediated gene silencing"/>
    <property type="evidence" value="ECO:0007669"/>
    <property type="project" value="UniProtKB-UniRule"/>
</dbReference>
<evidence type="ECO:0007829" key="7">
    <source>
        <dbReference type="PeptideAtlas" id="A0A1L1SSE2"/>
    </source>
</evidence>
<reference evidence="9" key="2">
    <citation type="journal article" date="2010" name="Cell">
        <title>A tissue-specific atlas of mouse protein phosphorylation and expression.</title>
        <authorList>
            <person name="Huttlin E.L."/>
            <person name="Jedrychowski M.P."/>
            <person name="Elias J.E."/>
            <person name="Goswami T."/>
            <person name="Rad R."/>
            <person name="Beausoleil S.A."/>
            <person name="Villen J."/>
            <person name="Haas W."/>
            <person name="Sowa M.E."/>
            <person name="Gygi S.P."/>
        </authorList>
    </citation>
    <scope>IDENTIFICATION BY MASS SPECTROMETRY [LARGE SCALE ANALYSIS]</scope>
</reference>
<keyword evidence="1" id="KW-0539">Nucleus</keyword>